<evidence type="ECO:0000259" key="1">
    <source>
        <dbReference type="Pfam" id="PF03015"/>
    </source>
</evidence>
<organism evidence="2 3">
    <name type="scientific">Trachymyrmex cornetzi</name>
    <dbReference type="NCBI Taxonomy" id="471704"/>
    <lineage>
        <taxon>Eukaryota</taxon>
        <taxon>Metazoa</taxon>
        <taxon>Ecdysozoa</taxon>
        <taxon>Arthropoda</taxon>
        <taxon>Hexapoda</taxon>
        <taxon>Insecta</taxon>
        <taxon>Pterygota</taxon>
        <taxon>Neoptera</taxon>
        <taxon>Endopterygota</taxon>
        <taxon>Hymenoptera</taxon>
        <taxon>Apocrita</taxon>
        <taxon>Aculeata</taxon>
        <taxon>Formicoidea</taxon>
        <taxon>Formicidae</taxon>
        <taxon>Myrmicinae</taxon>
        <taxon>Trachymyrmex</taxon>
    </lineage>
</organism>
<keyword evidence="3" id="KW-1185">Reference proteome</keyword>
<evidence type="ECO:0000313" key="3">
    <source>
        <dbReference type="Proteomes" id="UP000078492"/>
    </source>
</evidence>
<accession>A0A151J1W3</accession>
<feature type="domain" description="Fatty acyl-CoA reductase C-terminal" evidence="1">
    <location>
        <begin position="16"/>
        <end position="89"/>
    </location>
</feature>
<proteinExistence type="predicted"/>
<dbReference type="InterPro" id="IPR033640">
    <property type="entry name" value="FAR_C"/>
</dbReference>
<name>A0A151J1W3_9HYME</name>
<gene>
    <name evidence="2" type="ORF">ALC57_11809</name>
</gene>
<protein>
    <recommendedName>
        <fullName evidence="1">Fatty acyl-CoA reductase C-terminal domain-containing protein</fullName>
    </recommendedName>
</protein>
<sequence>MHFVHISEQTPNKVEIRLIQLQKAVYVANRALHHFGFHEWKYNYANRLTLMSLVPHDNIDSFSLDDSNSDFRTYLKNSAIGFKKFLLHEDMNRLDAVKAHNKR</sequence>
<dbReference type="STRING" id="471704.A0A151J1W3"/>
<evidence type="ECO:0000313" key="2">
    <source>
        <dbReference type="EMBL" id="KYN15950.1"/>
    </source>
</evidence>
<dbReference type="EMBL" id="KQ980479">
    <property type="protein sequence ID" value="KYN15950.1"/>
    <property type="molecule type" value="Genomic_DNA"/>
</dbReference>
<reference evidence="2 3" key="1">
    <citation type="submission" date="2015-09" db="EMBL/GenBank/DDBJ databases">
        <title>Trachymyrmex cornetzi WGS genome.</title>
        <authorList>
            <person name="Nygaard S."/>
            <person name="Hu H."/>
            <person name="Boomsma J."/>
            <person name="Zhang G."/>
        </authorList>
    </citation>
    <scope>NUCLEOTIDE SEQUENCE [LARGE SCALE GENOMIC DNA]</scope>
    <source>
        <strain evidence="2">Tcor2-1</strain>
        <tissue evidence="2">Whole body</tissue>
    </source>
</reference>
<dbReference type="Proteomes" id="UP000078492">
    <property type="component" value="Unassembled WGS sequence"/>
</dbReference>
<dbReference type="Pfam" id="PF03015">
    <property type="entry name" value="Sterile"/>
    <property type="match status" value="1"/>
</dbReference>
<dbReference type="AlphaFoldDB" id="A0A151J1W3"/>